<evidence type="ECO:0000256" key="7">
    <source>
        <dbReference type="ARBA" id="ARBA00023027"/>
    </source>
</evidence>
<dbReference type="CDD" id="cd02274">
    <property type="entry name" value="DHDPR_N"/>
    <property type="match status" value="1"/>
</dbReference>
<keyword evidence="2" id="KW-0963">Cytoplasm</keyword>
<sequence>MTIAVAVAGATGRLGSQIARLVEAAEDLHLHAAMDSSTPLESMQGADVLVDATHYEASKTLVRYALENGIDTVIATSGWHADRIASLSNDLPEGRSVLVVPNFSVGSVVASHIASIAGQHFDSIEIIEAHHEHKVDSPSGTAVRTAEGIASARNTPVAANNVDQDARGQVVAGIPIHSLRLRGVVADQQVILGGVGETVTIRHETLSPSAYDLGIGLAIRRVSARPGITVGLGELLGLWTVSGTAAGGTTKESV</sequence>
<gene>
    <name evidence="16" type="primary">dapB</name>
    <name evidence="16" type="ORF">ACFSUQ_01730</name>
</gene>
<dbReference type="SUPFAM" id="SSF55347">
    <property type="entry name" value="Glyceraldehyde-3-phosphate dehydrogenase-like, C-terminal domain"/>
    <property type="match status" value="1"/>
</dbReference>
<evidence type="ECO:0000256" key="3">
    <source>
        <dbReference type="ARBA" id="ARBA00022605"/>
    </source>
</evidence>
<dbReference type="InterPro" id="IPR022663">
    <property type="entry name" value="DapB_C"/>
</dbReference>
<dbReference type="InterPro" id="IPR036291">
    <property type="entry name" value="NAD(P)-bd_dom_sf"/>
</dbReference>
<comment type="pathway">
    <text evidence="9">Amino-acid biosynthesis; L-lysine biosynthesis via DAP pathway; (S)-tetrahydrodipicolinate from L-aspartate: step 4/4.</text>
</comment>
<dbReference type="GO" id="GO:0008839">
    <property type="term" value="F:4-hydroxy-tetrahydrodipicolinate reductase"/>
    <property type="evidence" value="ECO:0007669"/>
    <property type="project" value="UniProtKB-EC"/>
</dbReference>
<keyword evidence="4" id="KW-0521">NADP</keyword>
<dbReference type="Pfam" id="PF01113">
    <property type="entry name" value="DapB_N"/>
    <property type="match status" value="1"/>
</dbReference>
<dbReference type="Pfam" id="PF05173">
    <property type="entry name" value="DapB_C"/>
    <property type="match status" value="1"/>
</dbReference>
<evidence type="ECO:0000256" key="5">
    <source>
        <dbReference type="ARBA" id="ARBA00022915"/>
    </source>
</evidence>
<evidence type="ECO:0000256" key="11">
    <source>
        <dbReference type="ARBA" id="ARBA00049080"/>
    </source>
</evidence>
<dbReference type="Proteomes" id="UP001597453">
    <property type="component" value="Unassembled WGS sequence"/>
</dbReference>
<dbReference type="PROSITE" id="PS01298">
    <property type="entry name" value="DAPB"/>
    <property type="match status" value="1"/>
</dbReference>
<feature type="domain" description="Dihydrodipicolinate reductase N-terminal" evidence="14">
    <location>
        <begin position="3"/>
        <end position="103"/>
    </location>
</feature>
<evidence type="ECO:0000256" key="12">
    <source>
        <dbReference type="ARBA" id="ARBA00049396"/>
    </source>
</evidence>
<protein>
    <recommendedName>
        <fullName evidence="10 13">4-hydroxy-tetrahydrodipicolinate reductase</fullName>
        <ecNumber evidence="10 13">1.17.1.8</ecNumber>
    </recommendedName>
</protein>
<keyword evidence="7" id="KW-0520">NAD</keyword>
<dbReference type="SUPFAM" id="SSF51735">
    <property type="entry name" value="NAD(P)-binding Rossmann-fold domains"/>
    <property type="match status" value="1"/>
</dbReference>
<evidence type="ECO:0000256" key="1">
    <source>
        <dbReference type="ARBA" id="ARBA00006642"/>
    </source>
</evidence>
<comment type="similarity">
    <text evidence="1">Belongs to the DapB family.</text>
</comment>
<evidence type="ECO:0000259" key="14">
    <source>
        <dbReference type="Pfam" id="PF01113"/>
    </source>
</evidence>
<accession>A0ABW5RFZ5</accession>
<comment type="catalytic activity">
    <reaction evidence="12">
        <text>(S)-2,3,4,5-tetrahydrodipicolinate + NAD(+) + H2O = (2S,4S)-4-hydroxy-2,3,4,5-tetrahydrodipicolinate + NADH + H(+)</text>
        <dbReference type="Rhea" id="RHEA:35323"/>
        <dbReference type="ChEBI" id="CHEBI:15377"/>
        <dbReference type="ChEBI" id="CHEBI:15378"/>
        <dbReference type="ChEBI" id="CHEBI:16845"/>
        <dbReference type="ChEBI" id="CHEBI:57540"/>
        <dbReference type="ChEBI" id="CHEBI:57945"/>
        <dbReference type="ChEBI" id="CHEBI:67139"/>
        <dbReference type="EC" id="1.17.1.8"/>
    </reaction>
</comment>
<organism evidence="16 17">
    <name type="scientific">Gulosibacter bifidus</name>
    <dbReference type="NCBI Taxonomy" id="272239"/>
    <lineage>
        <taxon>Bacteria</taxon>
        <taxon>Bacillati</taxon>
        <taxon>Actinomycetota</taxon>
        <taxon>Actinomycetes</taxon>
        <taxon>Micrococcales</taxon>
        <taxon>Microbacteriaceae</taxon>
        <taxon>Gulosibacter</taxon>
    </lineage>
</organism>
<dbReference type="PANTHER" id="PTHR20836">
    <property type="entry name" value="DIHYDRODIPICOLINATE REDUCTASE"/>
    <property type="match status" value="1"/>
</dbReference>
<keyword evidence="8" id="KW-0457">Lysine biosynthesis</keyword>
<keyword evidence="6 16" id="KW-0560">Oxidoreductase</keyword>
<comment type="catalytic activity">
    <reaction evidence="11">
        <text>(S)-2,3,4,5-tetrahydrodipicolinate + NADP(+) + H2O = (2S,4S)-4-hydroxy-2,3,4,5-tetrahydrodipicolinate + NADPH + H(+)</text>
        <dbReference type="Rhea" id="RHEA:35331"/>
        <dbReference type="ChEBI" id="CHEBI:15377"/>
        <dbReference type="ChEBI" id="CHEBI:15378"/>
        <dbReference type="ChEBI" id="CHEBI:16845"/>
        <dbReference type="ChEBI" id="CHEBI:57783"/>
        <dbReference type="ChEBI" id="CHEBI:58349"/>
        <dbReference type="ChEBI" id="CHEBI:67139"/>
        <dbReference type="EC" id="1.17.1.8"/>
    </reaction>
</comment>
<keyword evidence="3" id="KW-0028">Amino-acid biosynthesis</keyword>
<dbReference type="NCBIfam" id="TIGR00036">
    <property type="entry name" value="dapB"/>
    <property type="match status" value="1"/>
</dbReference>
<keyword evidence="17" id="KW-1185">Reference proteome</keyword>
<dbReference type="PANTHER" id="PTHR20836:SF0">
    <property type="entry name" value="4-HYDROXY-TETRAHYDRODIPICOLINATE REDUCTASE 1, CHLOROPLASTIC-RELATED"/>
    <property type="match status" value="1"/>
</dbReference>
<evidence type="ECO:0000256" key="9">
    <source>
        <dbReference type="ARBA" id="ARBA00037922"/>
    </source>
</evidence>
<evidence type="ECO:0000313" key="16">
    <source>
        <dbReference type="EMBL" id="MFD2674026.1"/>
    </source>
</evidence>
<comment type="caution">
    <text evidence="16">The sequence shown here is derived from an EMBL/GenBank/DDBJ whole genome shotgun (WGS) entry which is preliminary data.</text>
</comment>
<dbReference type="InterPro" id="IPR023940">
    <property type="entry name" value="DHDPR_bac"/>
</dbReference>
<keyword evidence="5" id="KW-0220">Diaminopimelate biosynthesis</keyword>
<dbReference type="Gene3D" id="3.40.50.720">
    <property type="entry name" value="NAD(P)-binding Rossmann-like Domain"/>
    <property type="match status" value="1"/>
</dbReference>
<feature type="domain" description="Dihydrodipicolinate reductase C-terminal" evidence="15">
    <location>
        <begin position="110"/>
        <end position="234"/>
    </location>
</feature>
<dbReference type="PIRSF" id="PIRSF000161">
    <property type="entry name" value="DHPR"/>
    <property type="match status" value="1"/>
</dbReference>
<evidence type="ECO:0000256" key="8">
    <source>
        <dbReference type="ARBA" id="ARBA00023154"/>
    </source>
</evidence>
<evidence type="ECO:0000256" key="4">
    <source>
        <dbReference type="ARBA" id="ARBA00022857"/>
    </source>
</evidence>
<dbReference type="Gene3D" id="3.30.360.10">
    <property type="entry name" value="Dihydrodipicolinate Reductase, domain 2"/>
    <property type="match status" value="1"/>
</dbReference>
<evidence type="ECO:0000256" key="2">
    <source>
        <dbReference type="ARBA" id="ARBA00022490"/>
    </source>
</evidence>
<dbReference type="InterPro" id="IPR000846">
    <property type="entry name" value="DapB_N"/>
</dbReference>
<evidence type="ECO:0000256" key="13">
    <source>
        <dbReference type="NCBIfam" id="TIGR00036"/>
    </source>
</evidence>
<evidence type="ECO:0000256" key="6">
    <source>
        <dbReference type="ARBA" id="ARBA00023002"/>
    </source>
</evidence>
<reference evidence="17" key="1">
    <citation type="journal article" date="2019" name="Int. J. Syst. Evol. Microbiol.">
        <title>The Global Catalogue of Microorganisms (GCM) 10K type strain sequencing project: providing services to taxonomists for standard genome sequencing and annotation.</title>
        <authorList>
            <consortium name="The Broad Institute Genomics Platform"/>
            <consortium name="The Broad Institute Genome Sequencing Center for Infectious Disease"/>
            <person name="Wu L."/>
            <person name="Ma J."/>
        </authorList>
    </citation>
    <scope>NUCLEOTIDE SEQUENCE [LARGE SCALE GENOMIC DNA]</scope>
    <source>
        <strain evidence="17">TISTR 1511</strain>
    </source>
</reference>
<proteinExistence type="inferred from homology"/>
<dbReference type="EC" id="1.17.1.8" evidence="10 13"/>
<evidence type="ECO:0000256" key="10">
    <source>
        <dbReference type="ARBA" id="ARBA00038983"/>
    </source>
</evidence>
<dbReference type="RefSeq" id="WP_066054775.1">
    <property type="nucleotide sequence ID" value="NZ_JBHUNF010000001.1"/>
</dbReference>
<evidence type="ECO:0000313" key="17">
    <source>
        <dbReference type="Proteomes" id="UP001597453"/>
    </source>
</evidence>
<evidence type="ECO:0000259" key="15">
    <source>
        <dbReference type="Pfam" id="PF05173"/>
    </source>
</evidence>
<dbReference type="InterPro" id="IPR022664">
    <property type="entry name" value="DapB_N_CS"/>
</dbReference>
<dbReference type="EMBL" id="JBHUNF010000001">
    <property type="protein sequence ID" value="MFD2674026.1"/>
    <property type="molecule type" value="Genomic_DNA"/>
</dbReference>
<name>A0ABW5RFZ5_9MICO</name>